<organism evidence="2 3">
    <name type="scientific">Insolitispirillum peregrinum</name>
    <dbReference type="NCBI Taxonomy" id="80876"/>
    <lineage>
        <taxon>Bacteria</taxon>
        <taxon>Pseudomonadati</taxon>
        <taxon>Pseudomonadota</taxon>
        <taxon>Alphaproteobacteria</taxon>
        <taxon>Rhodospirillales</taxon>
        <taxon>Novispirillaceae</taxon>
        <taxon>Insolitispirillum</taxon>
    </lineage>
</organism>
<feature type="compositionally biased region" description="Basic residues" evidence="1">
    <location>
        <begin position="49"/>
        <end position="64"/>
    </location>
</feature>
<sequence length="141" mass="15274">MSGESAEPMVWTDERIEQLKELWAEGLTTGEIGKRLGVSKNAVVGKAHRLGLKGRPSPIKRTKAPRQTPAAPKEKEQKIRSVVDLSAHTCRWPIGDPREPGFHFCGAPTIANKPYCAEHAAIAYVGASSPKSPPPRDEDAA</sequence>
<dbReference type="Proteomes" id="UP000185678">
    <property type="component" value="Unassembled WGS sequence"/>
</dbReference>
<dbReference type="Gene3D" id="1.10.10.60">
    <property type="entry name" value="Homeodomain-like"/>
    <property type="match status" value="1"/>
</dbReference>
<feature type="region of interest" description="Disordered" evidence="1">
    <location>
        <begin position="49"/>
        <end position="80"/>
    </location>
</feature>
<evidence type="ECO:0000256" key="1">
    <source>
        <dbReference type="SAM" id="MobiDB-lite"/>
    </source>
</evidence>
<name>A0A1N7IVW3_9PROT</name>
<keyword evidence="3" id="KW-1185">Reference proteome</keyword>
<reference evidence="2 3" key="1">
    <citation type="submission" date="2017-01" db="EMBL/GenBank/DDBJ databases">
        <authorList>
            <person name="Mah S.A."/>
            <person name="Swanson W.J."/>
            <person name="Moy G.W."/>
            <person name="Vacquier V.D."/>
        </authorList>
    </citation>
    <scope>NUCLEOTIDE SEQUENCE [LARGE SCALE GENOMIC DNA]</scope>
    <source>
        <strain evidence="2 3">DSM 11589</strain>
    </source>
</reference>
<proteinExistence type="predicted"/>
<gene>
    <name evidence="2" type="ORF">SAMN05421779_101671</name>
</gene>
<dbReference type="EMBL" id="FTOA01000001">
    <property type="protein sequence ID" value="SIS41243.1"/>
    <property type="molecule type" value="Genomic_DNA"/>
</dbReference>
<dbReference type="STRING" id="80876.SAMN05421779_101671"/>
<dbReference type="AlphaFoldDB" id="A0A1N7IVW3"/>
<evidence type="ECO:0000313" key="2">
    <source>
        <dbReference type="EMBL" id="SIS41243.1"/>
    </source>
</evidence>
<dbReference type="Pfam" id="PF07750">
    <property type="entry name" value="GcrA"/>
    <property type="match status" value="2"/>
</dbReference>
<evidence type="ECO:0000313" key="3">
    <source>
        <dbReference type="Proteomes" id="UP000185678"/>
    </source>
</evidence>
<accession>A0A1N7IVW3</accession>
<protein>
    <submittedName>
        <fullName evidence="2">GcrA cell cycle regulator</fullName>
    </submittedName>
</protein>
<dbReference type="InterPro" id="IPR011681">
    <property type="entry name" value="GcrA"/>
</dbReference>